<dbReference type="PANTHER" id="PTHR30483:SF6">
    <property type="entry name" value="PERIPLASMIC BINDING PROTEIN OF ABC TRANSPORTER FOR NATURAL AMINO ACIDS"/>
    <property type="match status" value="1"/>
</dbReference>
<accession>A0ABV4YY92</accession>
<evidence type="ECO:0000256" key="1">
    <source>
        <dbReference type="ARBA" id="ARBA00010062"/>
    </source>
</evidence>
<dbReference type="Gene3D" id="3.40.50.2300">
    <property type="match status" value="2"/>
</dbReference>
<proteinExistence type="inferred from homology"/>
<dbReference type="EMBL" id="JAROBZ020000002">
    <property type="protein sequence ID" value="MFB3169815.1"/>
    <property type="molecule type" value="Genomic_DNA"/>
</dbReference>
<dbReference type="CDD" id="cd06347">
    <property type="entry name" value="PBP1_ABC_LivK_ligand_binding-like"/>
    <property type="match status" value="1"/>
</dbReference>
<comment type="similarity">
    <text evidence="1">Belongs to the leucine-binding protein family.</text>
</comment>
<dbReference type="PROSITE" id="PS51257">
    <property type="entry name" value="PROKAR_LIPOPROTEIN"/>
    <property type="match status" value="1"/>
</dbReference>
<sequence>MRKKKLAGIFMSFMMAAGVLAGCNSSSTSGEKDGETIKIGANLELSGGVASYGQSIEEGLKLAIEEINKEGIDGKKLELVTFDNKSDAAEATNGAIKLISQDKVAAIIGAATSTNTLAQVEIAQKNKTPLITPTGTNSTITFKDGVLNDFVFRTCFIDPFQGTVAANFASKDLKVKNAAIIIDSSSDYSKGLASSFQKSFESSGGKVVAEEAYVAKDTDFNAILTNIKAKNPEFVFLPGFYEEVGLIIKQARALGIDVPIMGGDGWDSPTLVDIAGAGSLNNTYITNHYSSGDSDPKVQDFVKAFQGKYKDKSPDAFAALGYDTAYFLADAIKRAGSGDPEKIRKALEETDGLAVVSGNLKVNENHDQVKAAVILEYKEGKQEFNTKVNP</sequence>
<organism evidence="5 6">
    <name type="scientific">Neobacillus driksii</name>
    <dbReference type="NCBI Taxonomy" id="3035913"/>
    <lineage>
        <taxon>Bacteria</taxon>
        <taxon>Bacillati</taxon>
        <taxon>Bacillota</taxon>
        <taxon>Bacilli</taxon>
        <taxon>Bacillales</taxon>
        <taxon>Bacillaceae</taxon>
        <taxon>Neobacillus</taxon>
    </lineage>
</organism>
<dbReference type="Pfam" id="PF13458">
    <property type="entry name" value="Peripla_BP_6"/>
    <property type="match status" value="1"/>
</dbReference>
<dbReference type="InterPro" id="IPR028081">
    <property type="entry name" value="Leu-bd"/>
</dbReference>
<dbReference type="InterPro" id="IPR051010">
    <property type="entry name" value="BCAA_transport"/>
</dbReference>
<evidence type="ECO:0000313" key="6">
    <source>
        <dbReference type="Proteomes" id="UP001241748"/>
    </source>
</evidence>
<evidence type="ECO:0000256" key="2">
    <source>
        <dbReference type="ARBA" id="ARBA00022729"/>
    </source>
</evidence>
<keyword evidence="6" id="KW-1185">Reference proteome</keyword>
<keyword evidence="2 3" id="KW-0732">Signal</keyword>
<evidence type="ECO:0000313" key="5">
    <source>
        <dbReference type="EMBL" id="MFB3169815.1"/>
    </source>
</evidence>
<feature type="signal peptide" evidence="3">
    <location>
        <begin position="1"/>
        <end position="21"/>
    </location>
</feature>
<reference evidence="5 6" key="1">
    <citation type="submission" date="2024-05" db="EMBL/GenBank/DDBJ databases">
        <authorList>
            <person name="Venkateswaran K."/>
        </authorList>
    </citation>
    <scope>NUCLEOTIDE SEQUENCE [LARGE SCALE GENOMIC DNA]</scope>
    <source>
        <strain evidence="5 6">179-C4-2-HS</strain>
    </source>
</reference>
<dbReference type="PANTHER" id="PTHR30483">
    <property type="entry name" value="LEUCINE-SPECIFIC-BINDING PROTEIN"/>
    <property type="match status" value="1"/>
</dbReference>
<evidence type="ECO:0000259" key="4">
    <source>
        <dbReference type="Pfam" id="PF13458"/>
    </source>
</evidence>
<dbReference type="Proteomes" id="UP001241748">
    <property type="component" value="Unassembled WGS sequence"/>
</dbReference>
<feature type="chain" id="PRO_5045415407" evidence="3">
    <location>
        <begin position="22"/>
        <end position="390"/>
    </location>
</feature>
<protein>
    <submittedName>
        <fullName evidence="5">ABC transporter substrate-binding protein</fullName>
    </submittedName>
</protein>
<dbReference type="SUPFAM" id="SSF53822">
    <property type="entry name" value="Periplasmic binding protein-like I"/>
    <property type="match status" value="1"/>
</dbReference>
<gene>
    <name evidence="5" type="ORF">P5G62_022185</name>
</gene>
<dbReference type="RefSeq" id="WP_306074413.1">
    <property type="nucleotide sequence ID" value="NZ_JAROBZ020000002.1"/>
</dbReference>
<evidence type="ECO:0000256" key="3">
    <source>
        <dbReference type="SAM" id="SignalP"/>
    </source>
</evidence>
<name>A0ABV4YY92_9BACI</name>
<feature type="domain" description="Leucine-binding protein" evidence="4">
    <location>
        <begin position="36"/>
        <end position="378"/>
    </location>
</feature>
<comment type="caution">
    <text evidence="5">The sequence shown here is derived from an EMBL/GenBank/DDBJ whole genome shotgun (WGS) entry which is preliminary data.</text>
</comment>
<dbReference type="InterPro" id="IPR028082">
    <property type="entry name" value="Peripla_BP_I"/>
</dbReference>